<dbReference type="PANTHER" id="PTHR43434:SF1">
    <property type="entry name" value="PHOSPHOGLYCOLATE PHOSPHATASE"/>
    <property type="match status" value="1"/>
</dbReference>
<gene>
    <name evidence="1" type="ORF">JF922_16960</name>
</gene>
<accession>A0A934KC90</accession>
<dbReference type="InterPro" id="IPR023198">
    <property type="entry name" value="PGP-like_dom2"/>
</dbReference>
<dbReference type="InterPro" id="IPR023214">
    <property type="entry name" value="HAD_sf"/>
</dbReference>
<dbReference type="GO" id="GO:0005829">
    <property type="term" value="C:cytosol"/>
    <property type="evidence" value="ECO:0007669"/>
    <property type="project" value="TreeGrafter"/>
</dbReference>
<dbReference type="SUPFAM" id="SSF56784">
    <property type="entry name" value="HAD-like"/>
    <property type="match status" value="1"/>
</dbReference>
<evidence type="ECO:0000313" key="1">
    <source>
        <dbReference type="EMBL" id="MBJ7599753.1"/>
    </source>
</evidence>
<dbReference type="Pfam" id="PF12710">
    <property type="entry name" value="HAD"/>
    <property type="match status" value="1"/>
</dbReference>
<dbReference type="GO" id="GO:0006281">
    <property type="term" value="P:DNA repair"/>
    <property type="evidence" value="ECO:0007669"/>
    <property type="project" value="TreeGrafter"/>
</dbReference>
<dbReference type="AlphaFoldDB" id="A0A934KC90"/>
<reference evidence="1" key="1">
    <citation type="submission" date="2020-10" db="EMBL/GenBank/DDBJ databases">
        <title>Ca. Dormibacterota MAGs.</title>
        <authorList>
            <person name="Montgomery K."/>
        </authorList>
    </citation>
    <scope>NUCLEOTIDE SEQUENCE [LARGE SCALE GENOMIC DNA]</scope>
    <source>
        <strain evidence="1">SC8812_S17_10</strain>
    </source>
</reference>
<proteinExistence type="predicted"/>
<dbReference type="Proteomes" id="UP000612893">
    <property type="component" value="Unassembled WGS sequence"/>
</dbReference>
<name>A0A934KC90_9BACT</name>
<dbReference type="Gene3D" id="1.10.150.240">
    <property type="entry name" value="Putative phosphatase, domain 2"/>
    <property type="match status" value="1"/>
</dbReference>
<dbReference type="PANTHER" id="PTHR43434">
    <property type="entry name" value="PHOSPHOGLYCOLATE PHOSPHATASE"/>
    <property type="match status" value="1"/>
</dbReference>
<keyword evidence="2" id="KW-1185">Reference proteome</keyword>
<organism evidence="1 2">
    <name type="scientific">Candidatus Nephthysia bennettiae</name>
    <dbReference type="NCBI Taxonomy" id="3127016"/>
    <lineage>
        <taxon>Bacteria</taxon>
        <taxon>Bacillati</taxon>
        <taxon>Candidatus Dormiibacterota</taxon>
        <taxon>Candidatus Dormibacteria</taxon>
        <taxon>Candidatus Dormibacterales</taxon>
        <taxon>Candidatus Dormibacteraceae</taxon>
        <taxon>Candidatus Nephthysia</taxon>
    </lineage>
</organism>
<sequence>MPLILVLWDVDHTLIENGGVSKEVYAAALESLTGRPATERVETDGRTDPVIMGDLLAKHGSSLSYDEHVRKALVEALNSKTDRLRERGHALPGAVAALEALRQDSHVVQSVLTGNIQPNAVVKLAVFGLDRFVDFDVGGYGSDDSIRSRLVRIAQLRAEKKYAGRGFTRSNTVIIGDTTRDVQTGLEGGGRVVAVATGPNSVAELRTAGAAVVLTDLVDTAAVLRAVLEGHRTLAAEESA</sequence>
<protein>
    <submittedName>
        <fullName evidence="1">Haloacid dehalogenase-like hydrolase</fullName>
    </submittedName>
</protein>
<dbReference type="InterPro" id="IPR050155">
    <property type="entry name" value="HAD-like_hydrolase_sf"/>
</dbReference>
<comment type="caution">
    <text evidence="1">The sequence shown here is derived from an EMBL/GenBank/DDBJ whole genome shotgun (WGS) entry which is preliminary data.</text>
</comment>
<dbReference type="EMBL" id="JAEKNR010000171">
    <property type="protein sequence ID" value="MBJ7599753.1"/>
    <property type="molecule type" value="Genomic_DNA"/>
</dbReference>
<dbReference type="GO" id="GO:0008967">
    <property type="term" value="F:phosphoglycolate phosphatase activity"/>
    <property type="evidence" value="ECO:0007669"/>
    <property type="project" value="TreeGrafter"/>
</dbReference>
<dbReference type="Gene3D" id="3.40.50.1000">
    <property type="entry name" value="HAD superfamily/HAD-like"/>
    <property type="match status" value="1"/>
</dbReference>
<dbReference type="InterPro" id="IPR036412">
    <property type="entry name" value="HAD-like_sf"/>
</dbReference>
<evidence type="ECO:0000313" key="2">
    <source>
        <dbReference type="Proteomes" id="UP000612893"/>
    </source>
</evidence>